<dbReference type="Gene3D" id="3.60.40.10">
    <property type="entry name" value="PPM-type phosphatase domain"/>
    <property type="match status" value="1"/>
</dbReference>
<proteinExistence type="predicted"/>
<reference evidence="1 2" key="1">
    <citation type="submission" date="2020-05" db="EMBL/GenBank/DDBJ databases">
        <title>Compete genome of Limnobacter sp. SAORIC-580.</title>
        <authorList>
            <person name="Song J."/>
            <person name="Cho J.-C."/>
        </authorList>
    </citation>
    <scope>NUCLEOTIDE SEQUENCE [LARGE SCALE GENOMIC DNA]</scope>
    <source>
        <strain evidence="1 2">SAORIC-580</strain>
    </source>
</reference>
<evidence type="ECO:0008006" key="3">
    <source>
        <dbReference type="Google" id="ProtNLM"/>
    </source>
</evidence>
<dbReference type="RefSeq" id="WP_171100890.1">
    <property type="nucleotide sequence ID" value="NZ_CP053084.1"/>
</dbReference>
<sequence length="242" mass="26374">MVYSAKWITQKGKLTQENRDYCAVALCGNKAIYVVVDGSTKGSQSGVLACEYSKALADQFVINAGFDTAAQLSALVNALSDKFKTIYPEGRLSFLVLLDAGNAAFYAIHAGDCRLGQVGLGNKIEWLSRPHTLANAVEDISDECLAKHESRHTITRSFRPGRICEVEITPGPMPRQDKLIIATDGYWADLDTEKQAHFTNGVSGIQITPLDDTSCLLLSNSPNTSDCCISIEGDDNFYLIKK</sequence>
<evidence type="ECO:0000313" key="2">
    <source>
        <dbReference type="Proteomes" id="UP000501130"/>
    </source>
</evidence>
<accession>A0ABX6N9S7</accession>
<protein>
    <recommendedName>
        <fullName evidence="3">PPM-type phosphatase domain-containing protein</fullName>
    </recommendedName>
</protein>
<dbReference type="EMBL" id="CP053084">
    <property type="protein sequence ID" value="QJR30741.1"/>
    <property type="molecule type" value="Genomic_DNA"/>
</dbReference>
<name>A0ABX6N9S7_9BURK</name>
<dbReference type="Proteomes" id="UP000501130">
    <property type="component" value="Chromosome"/>
</dbReference>
<keyword evidence="2" id="KW-1185">Reference proteome</keyword>
<dbReference type="SUPFAM" id="SSF81606">
    <property type="entry name" value="PP2C-like"/>
    <property type="match status" value="1"/>
</dbReference>
<evidence type="ECO:0000313" key="1">
    <source>
        <dbReference type="EMBL" id="QJR30741.1"/>
    </source>
</evidence>
<organism evidence="1 2">
    <name type="scientific">Limnobacter profundi</name>
    <dbReference type="NCBI Taxonomy" id="2732163"/>
    <lineage>
        <taxon>Bacteria</taxon>
        <taxon>Pseudomonadati</taxon>
        <taxon>Pseudomonadota</taxon>
        <taxon>Betaproteobacteria</taxon>
        <taxon>Burkholderiales</taxon>
        <taxon>Burkholderiaceae</taxon>
        <taxon>Limnobacter</taxon>
    </lineage>
</organism>
<dbReference type="InterPro" id="IPR036457">
    <property type="entry name" value="PPM-type-like_dom_sf"/>
</dbReference>
<gene>
    <name evidence="1" type="ORF">HKT17_14050</name>
</gene>